<evidence type="ECO:0000256" key="1">
    <source>
        <dbReference type="SAM" id="Coils"/>
    </source>
</evidence>
<gene>
    <name evidence="2" type="ORF">PPRIM_AZ9-3.1.T1370040</name>
</gene>
<comment type="caution">
    <text evidence="2">The sequence shown here is derived from an EMBL/GenBank/DDBJ whole genome shotgun (WGS) entry which is preliminary data.</text>
</comment>
<name>A0A8S1PYX4_PARPR</name>
<keyword evidence="3" id="KW-1185">Reference proteome</keyword>
<organism evidence="2 3">
    <name type="scientific">Paramecium primaurelia</name>
    <dbReference type="NCBI Taxonomy" id="5886"/>
    <lineage>
        <taxon>Eukaryota</taxon>
        <taxon>Sar</taxon>
        <taxon>Alveolata</taxon>
        <taxon>Ciliophora</taxon>
        <taxon>Intramacronucleata</taxon>
        <taxon>Oligohymenophorea</taxon>
        <taxon>Peniculida</taxon>
        <taxon>Parameciidae</taxon>
        <taxon>Paramecium</taxon>
    </lineage>
</organism>
<evidence type="ECO:0000313" key="3">
    <source>
        <dbReference type="Proteomes" id="UP000688137"/>
    </source>
</evidence>
<dbReference type="EMBL" id="CAJJDM010000140">
    <property type="protein sequence ID" value="CAD8108400.1"/>
    <property type="molecule type" value="Genomic_DNA"/>
</dbReference>
<reference evidence="2" key="1">
    <citation type="submission" date="2021-01" db="EMBL/GenBank/DDBJ databases">
        <authorList>
            <consortium name="Genoscope - CEA"/>
            <person name="William W."/>
        </authorList>
    </citation>
    <scope>NUCLEOTIDE SEQUENCE</scope>
</reference>
<feature type="coiled-coil region" evidence="1">
    <location>
        <begin position="95"/>
        <end position="153"/>
    </location>
</feature>
<proteinExistence type="predicted"/>
<protein>
    <recommendedName>
        <fullName evidence="4">RING-type domain-containing protein</fullName>
    </recommendedName>
</protein>
<dbReference type="AlphaFoldDB" id="A0A8S1PYX4"/>
<dbReference type="Proteomes" id="UP000688137">
    <property type="component" value="Unassembled WGS sequence"/>
</dbReference>
<feature type="coiled-coil region" evidence="1">
    <location>
        <begin position="225"/>
        <end position="277"/>
    </location>
</feature>
<dbReference type="OMA" id="QEIKHWI"/>
<keyword evidence="1" id="KW-0175">Coiled coil</keyword>
<evidence type="ECO:0000313" key="2">
    <source>
        <dbReference type="EMBL" id="CAD8108400.1"/>
    </source>
</evidence>
<accession>A0A8S1PYX4</accession>
<evidence type="ECO:0008006" key="4">
    <source>
        <dbReference type="Google" id="ProtNLM"/>
    </source>
</evidence>
<sequence length="563" mass="67497">MNKLKNNVIRSIPNLNQEMKVDHNKILSAIKPNQIQEAKTVKYIELELKKKINQSIRENITSVSSERQQPKKIQKIDGKVANIVELIKKDLLPMLNIQNNRIEKLERRIKLKNDSEDDCNIFQFSMISDKKSNSIVENEIQNLSVSVDEINKNLSRLDNFVKYQFIKRKCQPSEAQDNKEKIVISQIQDKLKTEFIQQQIQTQQKNQQIQQYITVQLQEIKHWINKSLIEQQKEIEVKLNLMETQLYQFLYQPIEALRQIQTNLNDFQMKIKQMESIFNTQSNIKSCKNDHIKETDQNNHDKSYLKDSQQNIFEENLDTLQNKYCKECHTMIQFNDIRQIKISQQIIDQIFKEQIKNLMNLKIDIRQCLKCQFYYINEQFCETQQSIFVQYILNQLISNLYYLYQLTLIIMGCYAQKQLKMIQSNISTKPIEYFEDNTFFFICHLCQGKLDQEQVYLEICKHHYHSKCMIELIELQIEINKSYIIKCKCGTKTTTNQIRKSTLPNKLILLNQIFRKQLEILLKQLRKQPDFQQIQNQFQKSEQHPDYYFFPNQNQLEYEETPY</sequence>